<dbReference type="InterPro" id="IPR004302">
    <property type="entry name" value="Cellulose/chitin-bd_N"/>
</dbReference>
<name>A0A2W5SZQ7_9BACT</name>
<dbReference type="NCBIfam" id="NF043005">
    <property type="entry name" value="sce4755_fam"/>
    <property type="match status" value="1"/>
</dbReference>
<evidence type="ECO:0000313" key="3">
    <source>
        <dbReference type="Proteomes" id="UP000249061"/>
    </source>
</evidence>
<sequence length="241" mass="25770">MTTLVLVLALGHIKLSSPPSTLVQDTYGNPQKTAPCGGNGTATNAVTEVEAGAQLEVRWTETIGHPGHFRIGIARTPSEFVTPTAVVMNNDCKSAPIETNPSYPTIVDGLFAHTNAPSNVQRSTTITVPMMRCENCTLQLMQFMSNHAPGCFYFQCANLRIVMPDAGVPAELDAGIDEPDAGLTVDAGVTEAPDAGAEEGEHHHHDEIPGETEPMGCGCNGLALAPWSALVLLLWRRRRSW</sequence>
<dbReference type="EMBL" id="QFQP01000032">
    <property type="protein sequence ID" value="PZR07267.1"/>
    <property type="molecule type" value="Genomic_DNA"/>
</dbReference>
<accession>A0A2W5SZQ7</accession>
<reference evidence="2 3" key="1">
    <citation type="submission" date="2017-08" db="EMBL/GenBank/DDBJ databases">
        <title>Infants hospitalized years apart are colonized by the same room-sourced microbial strains.</title>
        <authorList>
            <person name="Brooks B."/>
            <person name="Olm M.R."/>
            <person name="Firek B.A."/>
            <person name="Baker R."/>
            <person name="Thomas B.C."/>
            <person name="Morowitz M.J."/>
            <person name="Banfield J.F."/>
        </authorList>
    </citation>
    <scope>NUCLEOTIDE SEQUENCE [LARGE SCALE GENOMIC DNA]</scope>
    <source>
        <strain evidence="2">S2_003_000_R2_14</strain>
    </source>
</reference>
<comment type="caution">
    <text evidence="2">The sequence shown here is derived from an EMBL/GenBank/DDBJ whole genome shotgun (WGS) entry which is preliminary data.</text>
</comment>
<feature type="domain" description="Chitin-binding type-4" evidence="1">
    <location>
        <begin position="43"/>
        <end position="156"/>
    </location>
</feature>
<proteinExistence type="predicted"/>
<organism evidence="2 3">
    <name type="scientific">Archangium gephyra</name>
    <dbReference type="NCBI Taxonomy" id="48"/>
    <lineage>
        <taxon>Bacteria</taxon>
        <taxon>Pseudomonadati</taxon>
        <taxon>Myxococcota</taxon>
        <taxon>Myxococcia</taxon>
        <taxon>Myxococcales</taxon>
        <taxon>Cystobacterineae</taxon>
        <taxon>Archangiaceae</taxon>
        <taxon>Archangium</taxon>
    </lineage>
</organism>
<gene>
    <name evidence="2" type="ORF">DI536_27830</name>
</gene>
<evidence type="ECO:0000259" key="1">
    <source>
        <dbReference type="Pfam" id="PF03067"/>
    </source>
</evidence>
<dbReference type="Gene3D" id="2.70.50.70">
    <property type="match status" value="1"/>
</dbReference>
<dbReference type="Proteomes" id="UP000249061">
    <property type="component" value="Unassembled WGS sequence"/>
</dbReference>
<protein>
    <recommendedName>
        <fullName evidence="1">Chitin-binding type-4 domain-containing protein</fullName>
    </recommendedName>
</protein>
<dbReference type="Pfam" id="PF03067">
    <property type="entry name" value="LPMO_10"/>
    <property type="match status" value="1"/>
</dbReference>
<evidence type="ECO:0000313" key="2">
    <source>
        <dbReference type="EMBL" id="PZR07267.1"/>
    </source>
</evidence>
<dbReference type="AlphaFoldDB" id="A0A2W5SZQ7"/>
<dbReference type="PANTHER" id="PTHR46901">
    <property type="entry name" value="GH04942P"/>
    <property type="match status" value="1"/>
</dbReference>
<dbReference type="PANTHER" id="PTHR46901:SF2">
    <property type="entry name" value="GH04942P"/>
    <property type="match status" value="1"/>
</dbReference>